<dbReference type="SUPFAM" id="SSF54523">
    <property type="entry name" value="Pili subunits"/>
    <property type="match status" value="1"/>
</dbReference>
<dbReference type="AlphaFoldDB" id="W0RMF1"/>
<keyword evidence="3" id="KW-1185">Reference proteome</keyword>
<dbReference type="InterPro" id="IPR045584">
    <property type="entry name" value="Pilin-like"/>
</dbReference>
<feature type="transmembrane region" description="Helical" evidence="1">
    <location>
        <begin position="12"/>
        <end position="34"/>
    </location>
</feature>
<dbReference type="PROSITE" id="PS00409">
    <property type="entry name" value="PROKAR_NTER_METHYL"/>
    <property type="match status" value="1"/>
</dbReference>
<evidence type="ECO:0008006" key="4">
    <source>
        <dbReference type="Google" id="ProtNLM"/>
    </source>
</evidence>
<dbReference type="EMBL" id="CP007128">
    <property type="protein sequence ID" value="AHG91946.1"/>
    <property type="molecule type" value="Genomic_DNA"/>
</dbReference>
<protein>
    <recommendedName>
        <fullName evidence="4">General secretion pathway protein J</fullName>
    </recommendedName>
</protein>
<dbReference type="KEGG" id="gba:J421_4409"/>
<proteinExistence type="predicted"/>
<dbReference type="RefSeq" id="WP_025413379.1">
    <property type="nucleotide sequence ID" value="NZ_CP007128.1"/>
</dbReference>
<reference evidence="2 3" key="1">
    <citation type="journal article" date="2014" name="Genome Announc.">
        <title>Genome Sequence and Methylome of Soil Bacterium Gemmatirosa kalamazoonensis KBS708T, a Member of the Rarely Cultivated Gemmatimonadetes Phylum.</title>
        <authorList>
            <person name="Debruyn J.M."/>
            <person name="Radosevich M."/>
            <person name="Wommack K.E."/>
            <person name="Polson S.W."/>
            <person name="Hauser L.J."/>
            <person name="Fawaz M.N."/>
            <person name="Korlach J."/>
            <person name="Tsai Y.C."/>
        </authorList>
    </citation>
    <scope>NUCLEOTIDE SEQUENCE [LARGE SCALE GENOMIC DNA]</scope>
    <source>
        <strain evidence="2 3">KBS708</strain>
    </source>
</reference>
<keyword evidence="1" id="KW-0812">Transmembrane</keyword>
<accession>W0RMF1</accession>
<dbReference type="eggNOG" id="COG2165">
    <property type="taxonomic scope" value="Bacteria"/>
</dbReference>
<dbReference type="InParanoid" id="W0RMF1"/>
<dbReference type="InterPro" id="IPR012902">
    <property type="entry name" value="N_methyl_site"/>
</dbReference>
<keyword evidence="1" id="KW-0472">Membrane</keyword>
<organism evidence="2 3">
    <name type="scientific">Gemmatirosa kalamazoonensis</name>
    <dbReference type="NCBI Taxonomy" id="861299"/>
    <lineage>
        <taxon>Bacteria</taxon>
        <taxon>Pseudomonadati</taxon>
        <taxon>Gemmatimonadota</taxon>
        <taxon>Gemmatimonadia</taxon>
        <taxon>Gemmatimonadales</taxon>
        <taxon>Gemmatimonadaceae</taxon>
        <taxon>Gemmatirosa</taxon>
    </lineage>
</organism>
<name>W0RMF1_9BACT</name>
<dbReference type="HOGENOM" id="CLU_1270785_0_0_0"/>
<dbReference type="Proteomes" id="UP000019151">
    <property type="component" value="Chromosome"/>
</dbReference>
<gene>
    <name evidence="2" type="ORF">J421_4409</name>
</gene>
<evidence type="ECO:0000256" key="1">
    <source>
        <dbReference type="SAM" id="Phobius"/>
    </source>
</evidence>
<evidence type="ECO:0000313" key="3">
    <source>
        <dbReference type="Proteomes" id="UP000019151"/>
    </source>
</evidence>
<evidence type="ECO:0000313" key="2">
    <source>
        <dbReference type="EMBL" id="AHG91946.1"/>
    </source>
</evidence>
<dbReference type="Pfam" id="PF07963">
    <property type="entry name" value="N_methyl"/>
    <property type="match status" value="1"/>
</dbReference>
<dbReference type="NCBIfam" id="TIGR02532">
    <property type="entry name" value="IV_pilin_GFxxxE"/>
    <property type="match status" value="1"/>
</dbReference>
<dbReference type="STRING" id="861299.J421_4409"/>
<keyword evidence="1" id="KW-1133">Transmembrane helix</keyword>
<sequence length="191" mass="19663">MTARGGFTLLELLVALVVTGVVASVALGAARAGLDVRERLERERVEEGSALAVRELLHDALRHVEPSGGADTTLTLGIGGDVLRVVTRGVRPPLGTGARWAVSLAEESGALVLRAAPMDGGGVPLLLVAPTVARAEVRVLEHAGGEWLATWDATGGPPAAVAVRFLDARGRDVLPALVARTRPEGAAEEAP</sequence>